<dbReference type="EMBL" id="JADAKE010000002">
    <property type="protein sequence ID" value="MBF8807124.1"/>
    <property type="molecule type" value="Genomic_DNA"/>
</dbReference>
<gene>
    <name evidence="2" type="ORF">IC227_00325</name>
</gene>
<accession>A0A931AWT3</accession>
<sequence length="152" mass="17150">MIDLLTKLNNQLSEQLERSSTSKEANTSKNENQIFNNSEDTRKFDPKEQDNEKGTASKFGLNANPELSQPENRLLVNTALAKKRGSAVPPKPKKHLSQMTNGLSAINQNGGKEKLDQKLRNLKSFSEKNKESMPVKDKIRMFEQSQQAYGRS</sequence>
<proteinExistence type="predicted"/>
<reference evidence="2" key="1">
    <citation type="submission" date="2020-09" db="EMBL/GenBank/DDBJ databases">
        <title>Genomic insights into the novelty and pathogenicity of a unique biofilm-forming Enterococcus sp. bacteria (Enterococcus lacertideformus) identified in reptiles.</title>
        <authorList>
            <person name="Agius J.E."/>
            <person name="Phalen D.N."/>
            <person name="Rose K."/>
            <person name="Eden J.-S."/>
        </authorList>
    </citation>
    <scope>NUCLEOTIDE SEQUENCE</scope>
    <source>
        <strain evidence="2">PHRS 0518</strain>
    </source>
</reference>
<evidence type="ECO:0000256" key="1">
    <source>
        <dbReference type="SAM" id="MobiDB-lite"/>
    </source>
</evidence>
<feature type="region of interest" description="Disordered" evidence="1">
    <location>
        <begin position="103"/>
        <end position="152"/>
    </location>
</feature>
<protein>
    <submittedName>
        <fullName evidence="2">Uncharacterized protein</fullName>
    </submittedName>
</protein>
<dbReference type="AlphaFoldDB" id="A0A931AWT3"/>
<feature type="compositionally biased region" description="Basic and acidic residues" evidence="1">
    <location>
        <begin position="39"/>
        <end position="55"/>
    </location>
</feature>
<comment type="caution">
    <text evidence="2">The sequence shown here is derived from an EMBL/GenBank/DDBJ whole genome shotgun (WGS) entry which is preliminary data.</text>
</comment>
<feature type="region of interest" description="Disordered" evidence="1">
    <location>
        <begin position="1"/>
        <end position="71"/>
    </location>
</feature>
<feature type="compositionally biased region" description="Polar residues" evidence="1">
    <location>
        <begin position="143"/>
        <end position="152"/>
    </location>
</feature>
<evidence type="ECO:0000313" key="3">
    <source>
        <dbReference type="Proteomes" id="UP000637757"/>
    </source>
</evidence>
<evidence type="ECO:0000313" key="2">
    <source>
        <dbReference type="EMBL" id="MBF8807124.1"/>
    </source>
</evidence>
<dbReference type="Proteomes" id="UP000637757">
    <property type="component" value="Unassembled WGS sequence"/>
</dbReference>
<name>A0A931AWT3_9ENTE</name>
<feature type="compositionally biased region" description="Basic and acidic residues" evidence="1">
    <location>
        <begin position="111"/>
        <end position="141"/>
    </location>
</feature>
<organism evidence="2 3">
    <name type="scientific">Enterococcus lacertideformus</name>
    <dbReference type="NCBI Taxonomy" id="2771493"/>
    <lineage>
        <taxon>Bacteria</taxon>
        <taxon>Bacillati</taxon>
        <taxon>Bacillota</taxon>
        <taxon>Bacilli</taxon>
        <taxon>Lactobacillales</taxon>
        <taxon>Enterococcaceae</taxon>
        <taxon>Enterococcus</taxon>
    </lineage>
</organism>
<feature type="compositionally biased region" description="Polar residues" evidence="1">
    <location>
        <begin position="22"/>
        <end position="38"/>
    </location>
</feature>
<keyword evidence="3" id="KW-1185">Reference proteome</keyword>